<evidence type="ECO:0000256" key="1">
    <source>
        <dbReference type="ARBA" id="ARBA00007448"/>
    </source>
</evidence>
<dbReference type="SUPFAM" id="SSF52540">
    <property type="entry name" value="P-loop containing nucleoside triphosphate hydrolases"/>
    <property type="match status" value="1"/>
</dbReference>
<keyword evidence="5" id="KW-1185">Reference proteome</keyword>
<name>A0AAD8NGS7_TARER</name>
<dbReference type="PROSITE" id="PS00674">
    <property type="entry name" value="AAA"/>
    <property type="match status" value="1"/>
</dbReference>
<dbReference type="AlphaFoldDB" id="A0AAD8NGS7"/>
<proteinExistence type="inferred from homology"/>
<dbReference type="InterPro" id="IPR003593">
    <property type="entry name" value="AAA+_ATPase"/>
</dbReference>
<accession>A0AAD8NGS7</accession>
<sequence length="340" mass="39058">MHQQLLGRGLIQNKSIAGWVKKLQHFKGLCWAKVSGLNIVSQKRWINLCLCHCHTLLVPYLNIPTSSVLEKKAQEIEEHNKKLKLHTVAYYSWDSVVLNHPATFETLAMDDDKKDLILEDLKLFVRRKDYYKRVGRAWKRGYLLYGPPGTGKSSFIAAMANYLKFDVYDLDLKEVRDNSVLRTLLIRTKNRSIVVIEDIDCNVGLHRREAKNKGVDIDKITLSGLLNLIDGLWSSCGDERIIIFTTNHKEVLDPALLRPGRMDVHVEMSYCTYDGFKTLASTYLQVEEDEKLSTFQAVKKVLKKTKVTPAEIAGELMKGEDVDVVLENLIQWLRMKHETK</sequence>
<dbReference type="CDD" id="cd19510">
    <property type="entry name" value="RecA-like_BCS1"/>
    <property type="match status" value="1"/>
</dbReference>
<organism evidence="4 5">
    <name type="scientific">Tagetes erecta</name>
    <name type="common">African marigold</name>
    <dbReference type="NCBI Taxonomy" id="13708"/>
    <lineage>
        <taxon>Eukaryota</taxon>
        <taxon>Viridiplantae</taxon>
        <taxon>Streptophyta</taxon>
        <taxon>Embryophyta</taxon>
        <taxon>Tracheophyta</taxon>
        <taxon>Spermatophyta</taxon>
        <taxon>Magnoliopsida</taxon>
        <taxon>eudicotyledons</taxon>
        <taxon>Gunneridae</taxon>
        <taxon>Pentapetalae</taxon>
        <taxon>asterids</taxon>
        <taxon>campanulids</taxon>
        <taxon>Asterales</taxon>
        <taxon>Asteraceae</taxon>
        <taxon>Asteroideae</taxon>
        <taxon>Heliantheae alliance</taxon>
        <taxon>Tageteae</taxon>
        <taxon>Tagetes</taxon>
    </lineage>
</organism>
<comment type="similarity">
    <text evidence="1">Belongs to the AAA ATPase family. BCS1 subfamily.</text>
</comment>
<evidence type="ECO:0000259" key="3">
    <source>
        <dbReference type="SMART" id="SM00382"/>
    </source>
</evidence>
<dbReference type="InterPro" id="IPR003960">
    <property type="entry name" value="ATPase_AAA_CS"/>
</dbReference>
<dbReference type="Proteomes" id="UP001229421">
    <property type="component" value="Unassembled WGS sequence"/>
</dbReference>
<dbReference type="Gene3D" id="3.40.50.300">
    <property type="entry name" value="P-loop containing nucleotide triphosphate hydrolases"/>
    <property type="match status" value="1"/>
</dbReference>
<dbReference type="GO" id="GO:0005524">
    <property type="term" value="F:ATP binding"/>
    <property type="evidence" value="ECO:0007669"/>
    <property type="project" value="UniProtKB-KW"/>
</dbReference>
<protein>
    <recommendedName>
        <fullName evidence="3">AAA+ ATPase domain-containing protein</fullName>
    </recommendedName>
</protein>
<dbReference type="InterPro" id="IPR050747">
    <property type="entry name" value="Mitochondrial_chaperone_BCS1"/>
</dbReference>
<dbReference type="InterPro" id="IPR058017">
    <property type="entry name" value="At3g28540-like_C"/>
</dbReference>
<keyword evidence="2" id="KW-0547">Nucleotide-binding</keyword>
<dbReference type="Pfam" id="PF25568">
    <property type="entry name" value="AAA_lid_At3g28540"/>
    <property type="match status" value="1"/>
</dbReference>
<dbReference type="Gene3D" id="6.10.280.40">
    <property type="match status" value="1"/>
</dbReference>
<keyword evidence="2" id="KW-0067">ATP-binding</keyword>
<comment type="caution">
    <text evidence="4">The sequence shown here is derived from an EMBL/GenBank/DDBJ whole genome shotgun (WGS) entry which is preliminary data.</text>
</comment>
<dbReference type="SMART" id="SM00382">
    <property type="entry name" value="AAA"/>
    <property type="match status" value="1"/>
</dbReference>
<dbReference type="InterPro" id="IPR027417">
    <property type="entry name" value="P-loop_NTPase"/>
</dbReference>
<evidence type="ECO:0000313" key="5">
    <source>
        <dbReference type="Proteomes" id="UP001229421"/>
    </source>
</evidence>
<dbReference type="GO" id="GO:0016887">
    <property type="term" value="F:ATP hydrolysis activity"/>
    <property type="evidence" value="ECO:0007669"/>
    <property type="project" value="InterPro"/>
</dbReference>
<evidence type="ECO:0000256" key="2">
    <source>
        <dbReference type="RuleBase" id="RU003651"/>
    </source>
</evidence>
<feature type="domain" description="AAA+ ATPase" evidence="3">
    <location>
        <begin position="138"/>
        <end position="272"/>
    </location>
</feature>
<dbReference type="Pfam" id="PF00004">
    <property type="entry name" value="AAA"/>
    <property type="match status" value="1"/>
</dbReference>
<reference evidence="4" key="1">
    <citation type="journal article" date="2023" name="bioRxiv">
        <title>Improved chromosome-level genome assembly for marigold (Tagetes erecta).</title>
        <authorList>
            <person name="Jiang F."/>
            <person name="Yuan L."/>
            <person name="Wang S."/>
            <person name="Wang H."/>
            <person name="Xu D."/>
            <person name="Wang A."/>
            <person name="Fan W."/>
        </authorList>
    </citation>
    <scope>NUCLEOTIDE SEQUENCE</scope>
    <source>
        <strain evidence="4">WSJ</strain>
        <tissue evidence="4">Leaf</tissue>
    </source>
</reference>
<gene>
    <name evidence="4" type="ORF">QVD17_39094</name>
</gene>
<evidence type="ECO:0000313" key="4">
    <source>
        <dbReference type="EMBL" id="KAK1407478.1"/>
    </source>
</evidence>
<dbReference type="PANTHER" id="PTHR23070">
    <property type="entry name" value="BCS1 AAA-TYPE ATPASE"/>
    <property type="match status" value="1"/>
</dbReference>
<dbReference type="EMBL" id="JAUHHV010000011">
    <property type="protein sequence ID" value="KAK1407478.1"/>
    <property type="molecule type" value="Genomic_DNA"/>
</dbReference>
<dbReference type="InterPro" id="IPR003959">
    <property type="entry name" value="ATPase_AAA_core"/>
</dbReference>